<sequence length="86" mass="9091">MCHLGKSASGIGDFSLEEYVLYLKGRVVGDRKGGEEERAEGRAGPFALQSRRRPEAGRRAAARPGMRGRRGVRGAGGGGPDPAPRT</sequence>
<protein>
    <submittedName>
        <fullName evidence="1">Uncharacterized protein</fullName>
    </submittedName>
</protein>
<organism evidence="1 2">
    <name type="scientific">Rangifer tarandus platyrhynchus</name>
    <name type="common">Svalbard reindeer</name>
    <dbReference type="NCBI Taxonomy" id="3082113"/>
    <lineage>
        <taxon>Eukaryota</taxon>
        <taxon>Metazoa</taxon>
        <taxon>Chordata</taxon>
        <taxon>Craniata</taxon>
        <taxon>Vertebrata</taxon>
        <taxon>Euteleostomi</taxon>
        <taxon>Mammalia</taxon>
        <taxon>Eutheria</taxon>
        <taxon>Laurasiatheria</taxon>
        <taxon>Artiodactyla</taxon>
        <taxon>Ruminantia</taxon>
        <taxon>Pecora</taxon>
        <taxon>Cervidae</taxon>
        <taxon>Odocoileinae</taxon>
        <taxon>Rangifer</taxon>
    </lineage>
</organism>
<gene>
    <name evidence="1" type="ORF">MRATA1EN22A_LOCUS16329</name>
</gene>
<reference evidence="1" key="2">
    <citation type="submission" date="2025-03" db="EMBL/GenBank/DDBJ databases">
        <authorList>
            <consortium name="ELIXIR-Norway"/>
            <consortium name="Elixir Norway"/>
        </authorList>
    </citation>
    <scope>NUCLEOTIDE SEQUENCE</scope>
</reference>
<name>A0AC59ZBD6_RANTA</name>
<proteinExistence type="predicted"/>
<evidence type="ECO:0000313" key="2">
    <source>
        <dbReference type="Proteomes" id="UP001162501"/>
    </source>
</evidence>
<accession>A0AC59ZBD6</accession>
<reference evidence="1" key="1">
    <citation type="submission" date="2023-05" db="EMBL/GenBank/DDBJ databases">
        <authorList>
            <consortium name="ELIXIR-Norway"/>
        </authorList>
    </citation>
    <scope>NUCLEOTIDE SEQUENCE</scope>
</reference>
<evidence type="ECO:0000313" key="1">
    <source>
        <dbReference type="EMBL" id="CAN0354596.1"/>
    </source>
</evidence>
<dbReference type="Proteomes" id="UP001162501">
    <property type="component" value="Chromosome 27"/>
</dbReference>
<dbReference type="EMBL" id="OX596111">
    <property type="protein sequence ID" value="CAN0354596.1"/>
    <property type="molecule type" value="Genomic_DNA"/>
</dbReference>